<dbReference type="InterPro" id="IPR051611">
    <property type="entry name" value="ECF_transporter_component"/>
</dbReference>
<feature type="transmembrane region" description="Helical" evidence="6">
    <location>
        <begin position="241"/>
        <end position="259"/>
    </location>
</feature>
<dbReference type="PATRIC" id="fig|55758.3.peg.2128"/>
<feature type="transmembrane region" description="Helical" evidence="6">
    <location>
        <begin position="71"/>
        <end position="88"/>
    </location>
</feature>
<dbReference type="RefSeq" id="WP_066974004.1">
    <property type="nucleotide sequence ID" value="NZ_LWMT01000288.1"/>
</dbReference>
<accession>A0A165YZW1</accession>
<dbReference type="InterPro" id="IPR003339">
    <property type="entry name" value="ABC/ECF_trnsptr_transmembrane"/>
</dbReference>
<dbReference type="STRING" id="55758.MBFIL_19090"/>
<dbReference type="NCBIfam" id="TIGR02454">
    <property type="entry name" value="ECF_T_CbiQ"/>
    <property type="match status" value="1"/>
</dbReference>
<keyword evidence="8" id="KW-1185">Reference proteome</keyword>
<keyword evidence="4 6" id="KW-1133">Transmembrane helix</keyword>
<organism evidence="7 8">
    <name type="scientific">Methanobrevibacter filiformis</name>
    <dbReference type="NCBI Taxonomy" id="55758"/>
    <lineage>
        <taxon>Archaea</taxon>
        <taxon>Methanobacteriati</taxon>
        <taxon>Methanobacteriota</taxon>
        <taxon>Methanomada group</taxon>
        <taxon>Methanobacteria</taxon>
        <taxon>Methanobacteriales</taxon>
        <taxon>Methanobacteriaceae</taxon>
        <taxon>Methanobrevibacter</taxon>
    </lineage>
</organism>
<evidence type="ECO:0000256" key="2">
    <source>
        <dbReference type="ARBA" id="ARBA00022475"/>
    </source>
</evidence>
<keyword evidence="3 6" id="KW-0812">Transmembrane</keyword>
<dbReference type="AlphaFoldDB" id="A0A165YZW1"/>
<evidence type="ECO:0000313" key="7">
    <source>
        <dbReference type="EMBL" id="KZX10073.1"/>
    </source>
</evidence>
<protein>
    <submittedName>
        <fullName evidence="7">Nickel transport protein NikQ</fullName>
    </submittedName>
</protein>
<dbReference type="Pfam" id="PF02361">
    <property type="entry name" value="CbiQ"/>
    <property type="match status" value="1"/>
</dbReference>
<dbReference type="PANTHER" id="PTHR34857:SF2">
    <property type="entry name" value="SLL0384 PROTEIN"/>
    <property type="match status" value="1"/>
</dbReference>
<dbReference type="GO" id="GO:0043190">
    <property type="term" value="C:ATP-binding cassette (ABC) transporter complex"/>
    <property type="evidence" value="ECO:0007669"/>
    <property type="project" value="InterPro"/>
</dbReference>
<evidence type="ECO:0000256" key="4">
    <source>
        <dbReference type="ARBA" id="ARBA00022989"/>
    </source>
</evidence>
<dbReference type="Proteomes" id="UP000077066">
    <property type="component" value="Unassembled WGS sequence"/>
</dbReference>
<dbReference type="PANTHER" id="PTHR34857">
    <property type="entry name" value="SLL0384 PROTEIN"/>
    <property type="match status" value="1"/>
</dbReference>
<evidence type="ECO:0000256" key="5">
    <source>
        <dbReference type="ARBA" id="ARBA00023136"/>
    </source>
</evidence>
<dbReference type="CDD" id="cd16914">
    <property type="entry name" value="EcfT"/>
    <property type="match status" value="1"/>
</dbReference>
<gene>
    <name evidence="7" type="primary">nikQ</name>
    <name evidence="7" type="ORF">MBFIL_19090</name>
</gene>
<reference evidence="7 8" key="1">
    <citation type="submission" date="2016-04" db="EMBL/GenBank/DDBJ databases">
        <title>Genome sequence of Methanobrevibacter filiformis DSM 11501.</title>
        <authorList>
            <person name="Poehlein A."/>
            <person name="Seedorf H."/>
            <person name="Daniel R."/>
        </authorList>
    </citation>
    <scope>NUCLEOTIDE SEQUENCE [LARGE SCALE GENOMIC DNA]</scope>
    <source>
        <strain evidence="7 8">DSM 11501</strain>
    </source>
</reference>
<feature type="transmembrane region" description="Helical" evidence="6">
    <location>
        <begin position="28"/>
        <end position="59"/>
    </location>
</feature>
<dbReference type="EMBL" id="LWMT01000288">
    <property type="protein sequence ID" value="KZX10073.1"/>
    <property type="molecule type" value="Genomic_DNA"/>
</dbReference>
<keyword evidence="2" id="KW-1003">Cell membrane</keyword>
<evidence type="ECO:0000256" key="3">
    <source>
        <dbReference type="ARBA" id="ARBA00022692"/>
    </source>
</evidence>
<dbReference type="GO" id="GO:0006824">
    <property type="term" value="P:cobalt ion transport"/>
    <property type="evidence" value="ECO:0007669"/>
    <property type="project" value="InterPro"/>
</dbReference>
<evidence type="ECO:0000256" key="6">
    <source>
        <dbReference type="SAM" id="Phobius"/>
    </source>
</evidence>
<sequence length="263" mass="30099">MNISINTIEQESCKNSIIHDLDGRIKLILTFIVIIYAVYTTDLLVLLLMEMYLIALVLLSKISLSYFAKRILMILPFGGFIAIFQPFLKAGAVLYTLPFGLTITYEGVVFGALLLSRLIICLSTVVLLSSVTPLESIVNSMRKLGFPKEIAMILSMTIRYLFLFFDELENIRNAQKSRCFNIWNKKTSYLWRLKQVGYTIMMIFLKSFEKGEFVYFSMLGRGYTGEAVAYNKQSKIVKLDYFIIILTVAIIILIELFHLNGII</sequence>
<dbReference type="OrthoDB" id="51610at2157"/>
<name>A0A165YZW1_9EURY</name>
<comment type="subcellular location">
    <subcellularLocation>
        <location evidence="1">Cell membrane</location>
        <topology evidence="1">Multi-pass membrane protein</topology>
    </subcellularLocation>
</comment>
<evidence type="ECO:0000313" key="8">
    <source>
        <dbReference type="Proteomes" id="UP000077066"/>
    </source>
</evidence>
<comment type="caution">
    <text evidence="7">The sequence shown here is derived from an EMBL/GenBank/DDBJ whole genome shotgun (WGS) entry which is preliminary data.</text>
</comment>
<proteinExistence type="predicted"/>
<dbReference type="InterPro" id="IPR012809">
    <property type="entry name" value="ECF_CbiQ"/>
</dbReference>
<evidence type="ECO:0000256" key="1">
    <source>
        <dbReference type="ARBA" id="ARBA00004651"/>
    </source>
</evidence>
<keyword evidence="5 6" id="KW-0472">Membrane</keyword>